<feature type="binding site" evidence="7">
    <location>
        <position position="175"/>
    </location>
    <ligand>
        <name>Zn(2+)</name>
        <dbReference type="ChEBI" id="CHEBI:29105"/>
    </ligand>
</feature>
<keyword evidence="1 7" id="KW-0831">Ubiquinone biosynthesis</keyword>
<dbReference type="InterPro" id="IPR007715">
    <property type="entry name" value="Coq4"/>
</dbReference>
<protein>
    <recommendedName>
        <fullName evidence="6">4-hydroxy-3-methoxy-5-polyprenylbenzoate decarboxylase</fullName>
    </recommendedName>
</protein>
<dbReference type="PANTHER" id="PTHR12922:SF7">
    <property type="entry name" value="UBIQUINONE BIOSYNTHESIS PROTEIN COQ4 HOMOLOG, MITOCHONDRIAL"/>
    <property type="match status" value="1"/>
</dbReference>
<comment type="pathway">
    <text evidence="7">Cofactor biosynthesis; ubiquinone biosynthesis.</text>
</comment>
<evidence type="ECO:0000256" key="8">
    <source>
        <dbReference type="SAM" id="MobiDB-lite"/>
    </source>
</evidence>
<comment type="subcellular location">
    <subcellularLocation>
        <location evidence="7">Mitochondrion inner membrane</location>
        <topology evidence="7">Peripheral membrane protein</topology>
        <orientation evidence="7">Matrix side</orientation>
    </subcellularLocation>
</comment>
<evidence type="ECO:0000256" key="1">
    <source>
        <dbReference type="ARBA" id="ARBA00022688"/>
    </source>
</evidence>
<feature type="compositionally biased region" description="Basic and acidic residues" evidence="8">
    <location>
        <begin position="286"/>
        <end position="298"/>
    </location>
</feature>
<dbReference type="GO" id="GO:0120539">
    <property type="term" value="F:4-hydroxy-3-methoxy-5-polyprenylbenzoate decarboxylase activity"/>
    <property type="evidence" value="ECO:0007669"/>
    <property type="project" value="UniProtKB-EC"/>
</dbReference>
<dbReference type="OrthoDB" id="4249at2759"/>
<evidence type="ECO:0000313" key="9">
    <source>
        <dbReference type="EMBL" id="KIO34395.1"/>
    </source>
</evidence>
<reference evidence="9 10" key="1">
    <citation type="submission" date="2014-04" db="EMBL/GenBank/DDBJ databases">
        <authorList>
            <consortium name="DOE Joint Genome Institute"/>
            <person name="Kuo A."/>
            <person name="Girlanda M."/>
            <person name="Perotto S."/>
            <person name="Kohler A."/>
            <person name="Nagy L.G."/>
            <person name="Floudas D."/>
            <person name="Copeland A."/>
            <person name="Barry K.W."/>
            <person name="Cichocki N."/>
            <person name="Veneault-Fourrey C."/>
            <person name="LaButti K."/>
            <person name="Lindquist E.A."/>
            <person name="Lipzen A."/>
            <person name="Lundell T."/>
            <person name="Morin E."/>
            <person name="Murat C."/>
            <person name="Sun H."/>
            <person name="Tunlid A."/>
            <person name="Henrissat B."/>
            <person name="Grigoriev I.V."/>
            <person name="Hibbett D.S."/>
            <person name="Martin F."/>
            <person name="Nordberg H.P."/>
            <person name="Cantor M.N."/>
            <person name="Hua S.X."/>
        </authorList>
    </citation>
    <scope>NUCLEOTIDE SEQUENCE [LARGE SCALE GENOMIC DNA]</scope>
    <source>
        <strain evidence="9 10">MUT 4182</strain>
    </source>
</reference>
<dbReference type="Proteomes" id="UP000054248">
    <property type="component" value="Unassembled WGS sequence"/>
</dbReference>
<feature type="binding site" evidence="7">
    <location>
        <position position="172"/>
    </location>
    <ligand>
        <name>Zn(2+)</name>
        <dbReference type="ChEBI" id="CHEBI:29105"/>
    </ligand>
</feature>
<keyword evidence="7" id="KW-0479">Metal-binding</keyword>
<sequence>MAALRRAHSTANLVLRATGSTTSRSVLPAAVNAGNRHLFSRAKPAYPGHWPLNTLENAFMAVGSGLMALKDPRRHDMVATLGETTAGYALPRMRDAMLASAEGRRILRKRPSVNSDTVDMEWLKTLPEGTFGRAYITWLERCGVTPDTRAPVHYIDDPELAYVMKRYRESHDFYHCLCNLPVNVESELALKFFEFFNIGLPMTLLGGVLGQLRLTPDKRHRLFSEYLPWALKCGGGTSKPLIGVYWEERWEQNLEDMKKELGIFDPPPAVWRRPLSEAAKARKNKLAAEKAAQERADLEAMGQKPPQ</sequence>
<keyword evidence="5 7" id="KW-0456">Lyase</keyword>
<evidence type="ECO:0000256" key="3">
    <source>
        <dbReference type="ARBA" id="ARBA00023128"/>
    </source>
</evidence>
<name>A0A0C3QMV8_9AGAM</name>
<dbReference type="InterPro" id="IPR027540">
    <property type="entry name" value="Coq4_euk"/>
</dbReference>
<comment type="similarity">
    <text evidence="7">Belongs to the COQ4 family.</text>
</comment>
<dbReference type="GO" id="GO:0031314">
    <property type="term" value="C:extrinsic component of mitochondrial inner membrane"/>
    <property type="evidence" value="ECO:0007669"/>
    <property type="project" value="UniProtKB-UniRule"/>
</dbReference>
<evidence type="ECO:0000256" key="4">
    <source>
        <dbReference type="ARBA" id="ARBA00023136"/>
    </source>
</evidence>
<keyword evidence="3 7" id="KW-0496">Mitochondrion</keyword>
<gene>
    <name evidence="7" type="primary">COQ4</name>
    <name evidence="9" type="ORF">M407DRAFT_240688</name>
</gene>
<dbReference type="GO" id="GO:0008270">
    <property type="term" value="F:zinc ion binding"/>
    <property type="evidence" value="ECO:0007669"/>
    <property type="project" value="UniProtKB-UniRule"/>
</dbReference>
<reference evidence="10" key="2">
    <citation type="submission" date="2015-01" db="EMBL/GenBank/DDBJ databases">
        <title>Evolutionary Origins and Diversification of the Mycorrhizal Mutualists.</title>
        <authorList>
            <consortium name="DOE Joint Genome Institute"/>
            <consortium name="Mycorrhizal Genomics Consortium"/>
            <person name="Kohler A."/>
            <person name="Kuo A."/>
            <person name="Nagy L.G."/>
            <person name="Floudas D."/>
            <person name="Copeland A."/>
            <person name="Barry K.W."/>
            <person name="Cichocki N."/>
            <person name="Veneault-Fourrey C."/>
            <person name="LaButti K."/>
            <person name="Lindquist E.A."/>
            <person name="Lipzen A."/>
            <person name="Lundell T."/>
            <person name="Morin E."/>
            <person name="Murat C."/>
            <person name="Riley R."/>
            <person name="Ohm R."/>
            <person name="Sun H."/>
            <person name="Tunlid A."/>
            <person name="Henrissat B."/>
            <person name="Grigoriev I.V."/>
            <person name="Hibbett D.S."/>
            <person name="Martin F."/>
        </authorList>
    </citation>
    <scope>NUCLEOTIDE SEQUENCE [LARGE SCALE GENOMIC DNA]</scope>
    <source>
        <strain evidence="10">MUT 4182</strain>
    </source>
</reference>
<dbReference type="PANTHER" id="PTHR12922">
    <property type="entry name" value="UBIQUINONE BIOSYNTHESIS PROTEIN"/>
    <property type="match status" value="1"/>
</dbReference>
<comment type="catalytic activity">
    <reaction evidence="7">
        <text>a 4-hydroxy-3-methoxy-5-(all-trans-polyprenyl)benzoate + H(+) = a 2-methoxy-6-(all-trans-polyprenyl)phenol + CO2</text>
        <dbReference type="Rhea" id="RHEA:81179"/>
        <dbReference type="Rhea" id="RHEA-COMP:9551"/>
        <dbReference type="Rhea" id="RHEA-COMP:10931"/>
        <dbReference type="ChEBI" id="CHEBI:15378"/>
        <dbReference type="ChEBI" id="CHEBI:16526"/>
        <dbReference type="ChEBI" id="CHEBI:62731"/>
        <dbReference type="ChEBI" id="CHEBI:84443"/>
        <dbReference type="EC" id="4.1.1.130"/>
    </reaction>
</comment>
<evidence type="ECO:0000256" key="5">
    <source>
        <dbReference type="ARBA" id="ARBA00023239"/>
    </source>
</evidence>
<comment type="subunit">
    <text evidence="7">Component of a multi-subunit COQ enzyme complex, composed of at least COQ3, COQ4, COQ5, COQ6, COQ7 and COQ9.</text>
</comment>
<dbReference type="AlphaFoldDB" id="A0A0C3QMV8"/>
<dbReference type="UniPathway" id="UPA00232"/>
<keyword evidence="4 7" id="KW-0472">Membrane</keyword>
<proteinExistence type="inferred from homology"/>
<evidence type="ECO:0000256" key="2">
    <source>
        <dbReference type="ARBA" id="ARBA00022792"/>
    </source>
</evidence>
<dbReference type="EMBL" id="KN822943">
    <property type="protein sequence ID" value="KIO34395.1"/>
    <property type="molecule type" value="Genomic_DNA"/>
</dbReference>
<keyword evidence="2 7" id="KW-0999">Mitochondrion inner membrane</keyword>
<comment type="cofactor">
    <cofactor evidence="7">
        <name>Zn(2+)</name>
        <dbReference type="ChEBI" id="CHEBI:29105"/>
    </cofactor>
</comment>
<organism evidence="9 10">
    <name type="scientific">Tulasnella calospora MUT 4182</name>
    <dbReference type="NCBI Taxonomy" id="1051891"/>
    <lineage>
        <taxon>Eukaryota</taxon>
        <taxon>Fungi</taxon>
        <taxon>Dikarya</taxon>
        <taxon>Basidiomycota</taxon>
        <taxon>Agaricomycotina</taxon>
        <taxon>Agaricomycetes</taxon>
        <taxon>Cantharellales</taxon>
        <taxon>Tulasnellaceae</taxon>
        <taxon>Tulasnella</taxon>
    </lineage>
</organism>
<keyword evidence="7" id="KW-0862">Zinc</keyword>
<feature type="binding site" evidence="7">
    <location>
        <position position="187"/>
    </location>
    <ligand>
        <name>Zn(2+)</name>
        <dbReference type="ChEBI" id="CHEBI:29105"/>
    </ligand>
</feature>
<dbReference type="STRING" id="1051891.A0A0C3QMV8"/>
<dbReference type="HAMAP" id="MF_03111">
    <property type="entry name" value="Coq4"/>
    <property type="match status" value="1"/>
</dbReference>
<evidence type="ECO:0000256" key="6">
    <source>
        <dbReference type="ARBA" id="ARBA00081568"/>
    </source>
</evidence>
<feature type="region of interest" description="Disordered" evidence="8">
    <location>
        <begin position="282"/>
        <end position="307"/>
    </location>
</feature>
<evidence type="ECO:0000256" key="7">
    <source>
        <dbReference type="HAMAP-Rule" id="MF_03111"/>
    </source>
</evidence>
<evidence type="ECO:0000313" key="10">
    <source>
        <dbReference type="Proteomes" id="UP000054248"/>
    </source>
</evidence>
<dbReference type="Pfam" id="PF05019">
    <property type="entry name" value="Coq4"/>
    <property type="match status" value="1"/>
</dbReference>
<feature type="binding site" evidence="7">
    <location>
        <position position="171"/>
    </location>
    <ligand>
        <name>Zn(2+)</name>
        <dbReference type="ChEBI" id="CHEBI:29105"/>
    </ligand>
</feature>
<dbReference type="HOGENOM" id="CLU_061241_0_0_1"/>
<keyword evidence="10" id="KW-1185">Reference proteome</keyword>
<comment type="function">
    <text evidence="7">Lyase that catalyzes the C1-decarboxylation of 4-hydroxy-3-methoxy-5-(all-trans-polyprenyl)benzoic acid into 2-methoxy-6-(all-trans-polyprenyl)phenol during ubiquinone biosynthesis.</text>
</comment>
<accession>A0A0C3QMV8</accession>